<organism evidence="2 3">
    <name type="scientific">Streptomyces pulveraceus</name>
    <dbReference type="NCBI Taxonomy" id="68258"/>
    <lineage>
        <taxon>Bacteria</taxon>
        <taxon>Bacillati</taxon>
        <taxon>Actinomycetota</taxon>
        <taxon>Actinomycetes</taxon>
        <taxon>Kitasatosporales</taxon>
        <taxon>Streptomycetaceae</taxon>
        <taxon>Streptomyces</taxon>
    </lineage>
</organism>
<evidence type="ECO:0000313" key="2">
    <source>
        <dbReference type="EMBL" id="MFC5917609.1"/>
    </source>
</evidence>
<dbReference type="RefSeq" id="WP_344512268.1">
    <property type="nucleotide sequence ID" value="NZ_BAAATU010000022.1"/>
</dbReference>
<protein>
    <submittedName>
        <fullName evidence="2">Uncharacterized protein</fullName>
    </submittedName>
</protein>
<gene>
    <name evidence="2" type="ORF">ACFP1B_29915</name>
</gene>
<feature type="region of interest" description="Disordered" evidence="1">
    <location>
        <begin position="1"/>
        <end position="40"/>
    </location>
</feature>
<dbReference type="Proteomes" id="UP001596200">
    <property type="component" value="Unassembled WGS sequence"/>
</dbReference>
<feature type="compositionally biased region" description="Basic and acidic residues" evidence="1">
    <location>
        <begin position="29"/>
        <end position="40"/>
    </location>
</feature>
<evidence type="ECO:0000313" key="3">
    <source>
        <dbReference type="Proteomes" id="UP001596200"/>
    </source>
</evidence>
<feature type="compositionally biased region" description="Low complexity" evidence="1">
    <location>
        <begin position="7"/>
        <end position="25"/>
    </location>
</feature>
<sequence>MTEQPHTSAPAGHTSAPAGTPAAAPTLPPEHDNRRETDAR</sequence>
<accession>A0ABW1GS48</accession>
<comment type="caution">
    <text evidence="2">The sequence shown here is derived from an EMBL/GenBank/DDBJ whole genome shotgun (WGS) entry which is preliminary data.</text>
</comment>
<dbReference type="EMBL" id="JBHSPU010000030">
    <property type="protein sequence ID" value="MFC5917609.1"/>
    <property type="molecule type" value="Genomic_DNA"/>
</dbReference>
<proteinExistence type="predicted"/>
<name>A0ABW1GS48_9ACTN</name>
<reference evidence="3" key="1">
    <citation type="journal article" date="2019" name="Int. J. Syst. Evol. Microbiol.">
        <title>The Global Catalogue of Microorganisms (GCM) 10K type strain sequencing project: providing services to taxonomists for standard genome sequencing and annotation.</title>
        <authorList>
            <consortium name="The Broad Institute Genomics Platform"/>
            <consortium name="The Broad Institute Genome Sequencing Center for Infectious Disease"/>
            <person name="Wu L."/>
            <person name="Ma J."/>
        </authorList>
    </citation>
    <scope>NUCLEOTIDE SEQUENCE [LARGE SCALE GENOMIC DNA]</scope>
    <source>
        <strain evidence="3">JCM 4147</strain>
    </source>
</reference>
<evidence type="ECO:0000256" key="1">
    <source>
        <dbReference type="SAM" id="MobiDB-lite"/>
    </source>
</evidence>
<keyword evidence="3" id="KW-1185">Reference proteome</keyword>